<keyword evidence="2" id="KW-0443">Lipid metabolism</keyword>
<name>A0A674CSR5_SALTR</name>
<dbReference type="GO" id="GO:0019369">
    <property type="term" value="P:arachidonate metabolic process"/>
    <property type="evidence" value="ECO:0007669"/>
    <property type="project" value="TreeGrafter"/>
</dbReference>
<dbReference type="GO" id="GO:0016020">
    <property type="term" value="C:membrane"/>
    <property type="evidence" value="ECO:0007669"/>
    <property type="project" value="TreeGrafter"/>
</dbReference>
<evidence type="ECO:0000313" key="4">
    <source>
        <dbReference type="Proteomes" id="UP000472277"/>
    </source>
</evidence>
<dbReference type="Gene3D" id="3.40.1090.10">
    <property type="entry name" value="Cytosolic phospholipase A2 catalytic domain"/>
    <property type="match status" value="1"/>
</dbReference>
<dbReference type="PANTHER" id="PTHR24185">
    <property type="entry name" value="CALCIUM-INDEPENDENT PHOSPHOLIPASE A2-GAMMA"/>
    <property type="match status" value="1"/>
</dbReference>
<dbReference type="InterPro" id="IPR016035">
    <property type="entry name" value="Acyl_Trfase/lysoPLipase"/>
</dbReference>
<evidence type="ECO:0000256" key="2">
    <source>
        <dbReference type="ARBA" id="ARBA00022963"/>
    </source>
</evidence>
<dbReference type="GO" id="GO:0047499">
    <property type="term" value="F:calcium-independent phospholipase A2 activity"/>
    <property type="evidence" value="ECO:0007669"/>
    <property type="project" value="TreeGrafter"/>
</dbReference>
<dbReference type="GeneTree" id="ENSGT00940000154738"/>
<dbReference type="PANTHER" id="PTHR24185:SF1">
    <property type="entry name" value="CALCIUM-INDEPENDENT PHOSPHOLIPASE A2-GAMMA"/>
    <property type="match status" value="1"/>
</dbReference>
<dbReference type="SUPFAM" id="SSF52151">
    <property type="entry name" value="FabD/lysophospholipase-like"/>
    <property type="match status" value="1"/>
</dbReference>
<keyword evidence="4" id="KW-1185">Reference proteome</keyword>
<keyword evidence="1" id="KW-0378">Hydrolase</keyword>
<dbReference type="InParanoid" id="A0A674CSR5"/>
<reference evidence="3" key="1">
    <citation type="submission" date="2025-08" db="UniProtKB">
        <authorList>
            <consortium name="Ensembl"/>
        </authorList>
    </citation>
    <scope>IDENTIFICATION</scope>
</reference>
<dbReference type="Ensembl" id="ENSSTUT00000092371.1">
    <property type="protein sequence ID" value="ENSSTUP00000086775.1"/>
    <property type="gene ID" value="ENSSTUG00000038210.1"/>
</dbReference>
<dbReference type="AlphaFoldDB" id="A0A674CSR5"/>
<accession>A0A674CSR5</accession>
<dbReference type="GO" id="GO:0016042">
    <property type="term" value="P:lipid catabolic process"/>
    <property type="evidence" value="ECO:0007669"/>
    <property type="project" value="UniProtKB-KW"/>
</dbReference>
<evidence type="ECO:0000313" key="3">
    <source>
        <dbReference type="Ensembl" id="ENSSTUP00000086775.1"/>
    </source>
</evidence>
<proteinExistence type="predicted"/>
<keyword evidence="2" id="KW-0442">Lipid degradation</keyword>
<organism evidence="3 4">
    <name type="scientific">Salmo trutta</name>
    <name type="common">Brown trout</name>
    <dbReference type="NCBI Taxonomy" id="8032"/>
    <lineage>
        <taxon>Eukaryota</taxon>
        <taxon>Metazoa</taxon>
        <taxon>Chordata</taxon>
        <taxon>Craniata</taxon>
        <taxon>Vertebrata</taxon>
        <taxon>Euteleostomi</taxon>
        <taxon>Actinopterygii</taxon>
        <taxon>Neopterygii</taxon>
        <taxon>Teleostei</taxon>
        <taxon>Protacanthopterygii</taxon>
        <taxon>Salmoniformes</taxon>
        <taxon>Salmonidae</taxon>
        <taxon>Salmoninae</taxon>
        <taxon>Salmo</taxon>
    </lineage>
</organism>
<protein>
    <submittedName>
        <fullName evidence="3">Uncharacterized protein</fullName>
    </submittedName>
</protein>
<reference evidence="3" key="2">
    <citation type="submission" date="2025-09" db="UniProtKB">
        <authorList>
            <consortium name="Ensembl"/>
        </authorList>
    </citation>
    <scope>IDENTIFICATION</scope>
</reference>
<evidence type="ECO:0000256" key="1">
    <source>
        <dbReference type="ARBA" id="ARBA00022801"/>
    </source>
</evidence>
<dbReference type="Proteomes" id="UP000472277">
    <property type="component" value="Chromosome 17"/>
</dbReference>
<sequence>MLGVLQIKNVIVGTIKMGWSHFFYDSQTLEQILKEKMGSDLIVETLRNPKCPKLSFVTCTPLKAYVFREYNLQPTEPGVHSHYLGGYEHKMWQAVRASAAMGHDLHWVRPGPALAIHECKCLWPNTPVQCVVSLGTGRVETADKNSTTYTSLKTKLPNVITSATDTEGNLLKHAYTQPPGCLQIYLAVVVNQPAARHSKQTLETFLVCVHINTDRKLHHLTR</sequence>